<evidence type="ECO:0000256" key="3">
    <source>
        <dbReference type="ARBA" id="ARBA00022898"/>
    </source>
</evidence>
<evidence type="ECO:0000313" key="9">
    <source>
        <dbReference type="Proteomes" id="UP000193411"/>
    </source>
</evidence>
<dbReference type="GO" id="GO:0006567">
    <property type="term" value="P:L-threonine catabolic process"/>
    <property type="evidence" value="ECO:0007669"/>
    <property type="project" value="TreeGrafter"/>
</dbReference>
<dbReference type="InterPro" id="IPR015421">
    <property type="entry name" value="PyrdxlP-dep_Trfase_major"/>
</dbReference>
<dbReference type="InterPro" id="IPR015422">
    <property type="entry name" value="PyrdxlP-dep_Trfase_small"/>
</dbReference>
<dbReference type="Gene3D" id="3.40.640.10">
    <property type="entry name" value="Type I PLP-dependent aspartate aminotransferase-like (Major domain)"/>
    <property type="match status" value="1"/>
</dbReference>
<gene>
    <name evidence="8" type="ORF">BCR44DRAFT_120292</name>
</gene>
<dbReference type="SUPFAM" id="SSF53383">
    <property type="entry name" value="PLP-dependent transferases"/>
    <property type="match status" value="1"/>
</dbReference>
<feature type="modified residue" description="N6-(pyridoxal phosphate)lysine" evidence="5">
    <location>
        <position position="242"/>
    </location>
</feature>
<dbReference type="Gene3D" id="3.90.1150.10">
    <property type="entry name" value="Aspartate Aminotransferase, domain 1"/>
    <property type="match status" value="1"/>
</dbReference>
<evidence type="ECO:0000256" key="4">
    <source>
        <dbReference type="ARBA" id="ARBA00023239"/>
    </source>
</evidence>
<dbReference type="InterPro" id="IPR001597">
    <property type="entry name" value="ArAA_b-elim_lyase/Thr_aldolase"/>
</dbReference>
<protein>
    <submittedName>
        <fullName evidence="8">Pyridoxal phosphate-dependent transferase</fullName>
    </submittedName>
</protein>
<dbReference type="Proteomes" id="UP000193411">
    <property type="component" value="Unassembled WGS sequence"/>
</dbReference>
<dbReference type="STRING" id="765915.A0A1Y2HZV1"/>
<dbReference type="InterPro" id="IPR023603">
    <property type="entry name" value="Low_specificity_L-TA-like"/>
</dbReference>
<dbReference type="InterPro" id="IPR015424">
    <property type="entry name" value="PyrdxlP-dep_Trfase"/>
</dbReference>
<dbReference type="PANTHER" id="PTHR48097">
    <property type="entry name" value="L-THREONINE ALDOLASE-RELATED"/>
    <property type="match status" value="1"/>
</dbReference>
<feature type="region of interest" description="Disordered" evidence="6">
    <location>
        <begin position="1"/>
        <end position="25"/>
    </location>
</feature>
<dbReference type="AlphaFoldDB" id="A0A1Y2HZV1"/>
<dbReference type="EMBL" id="MCFL01000003">
    <property type="protein sequence ID" value="ORZ40137.1"/>
    <property type="molecule type" value="Genomic_DNA"/>
</dbReference>
<dbReference type="PIRSF" id="PIRSF017617">
    <property type="entry name" value="Thr_aldolase"/>
    <property type="match status" value="1"/>
</dbReference>
<sequence>MSTYVGPSARSKPASSTTSSVSSPLTGPAAVAYDFRSDTVTQPTPAMLATLATAPFGDDVFSEDPSITSLELHVAQLLNKPAAVFVTSGTLANQLAIRAHLALNGGGPPHSVLCDSRAHVTCWEAGGIPAHTGAAVIGVPVEKDYALGLRAEPYLTAKDVTQLAITSDDEHCAPTRLVCVENTCNGAVMPLAEVQQIGNVARSLGMRTHMDGARLWNACVATGDSPSAYAAHVDSVSVCLSKGIGAPVGSVLVGEVDVIKRARHLRKMYGGGWRQAGVLAAAARFALDHVYPGELQKTHNMARCMGDELVKLGAKLVNVPAKVETNMVFVDWSPLGWTCDQVAKAIEQEAQQRADGVAAIKVFGGSSPVMRLVFHYQLAEDAVDRFVAVVKGLKEEKEQ</sequence>
<comment type="similarity">
    <text evidence="2">Belongs to the threonine aldolase family.</text>
</comment>
<evidence type="ECO:0000256" key="1">
    <source>
        <dbReference type="ARBA" id="ARBA00001933"/>
    </source>
</evidence>
<evidence type="ECO:0000256" key="5">
    <source>
        <dbReference type="PIRSR" id="PIRSR017617-1"/>
    </source>
</evidence>
<evidence type="ECO:0000313" key="8">
    <source>
        <dbReference type="EMBL" id="ORZ40137.1"/>
    </source>
</evidence>
<dbReference type="GO" id="GO:0016740">
    <property type="term" value="F:transferase activity"/>
    <property type="evidence" value="ECO:0007669"/>
    <property type="project" value="UniProtKB-KW"/>
</dbReference>
<proteinExistence type="inferred from homology"/>
<keyword evidence="3" id="KW-0663">Pyridoxal phosphate</keyword>
<name>A0A1Y2HZV1_9FUNG</name>
<dbReference type="NCBIfam" id="NF041359">
    <property type="entry name" value="GntG_guanitoxin"/>
    <property type="match status" value="1"/>
</dbReference>
<reference evidence="8 9" key="1">
    <citation type="submission" date="2016-07" db="EMBL/GenBank/DDBJ databases">
        <title>Pervasive Adenine N6-methylation of Active Genes in Fungi.</title>
        <authorList>
            <consortium name="DOE Joint Genome Institute"/>
            <person name="Mondo S.J."/>
            <person name="Dannebaum R.O."/>
            <person name="Kuo R.C."/>
            <person name="Labutti K."/>
            <person name="Haridas S."/>
            <person name="Kuo A."/>
            <person name="Salamov A."/>
            <person name="Ahrendt S.R."/>
            <person name="Lipzen A."/>
            <person name="Sullivan W."/>
            <person name="Andreopoulos W.B."/>
            <person name="Clum A."/>
            <person name="Lindquist E."/>
            <person name="Daum C."/>
            <person name="Ramamoorthy G.K."/>
            <person name="Gryganskyi A."/>
            <person name="Culley D."/>
            <person name="Magnuson J.K."/>
            <person name="James T.Y."/>
            <person name="O'Malley M.A."/>
            <person name="Stajich J.E."/>
            <person name="Spatafora J.W."/>
            <person name="Visel A."/>
            <person name="Grigoriev I.V."/>
        </authorList>
    </citation>
    <scope>NUCLEOTIDE SEQUENCE [LARGE SCALE GENOMIC DNA]</scope>
    <source>
        <strain evidence="8 9">PL171</strain>
    </source>
</reference>
<evidence type="ECO:0000256" key="6">
    <source>
        <dbReference type="SAM" id="MobiDB-lite"/>
    </source>
</evidence>
<comment type="caution">
    <text evidence="8">The sequence shown here is derived from an EMBL/GenBank/DDBJ whole genome shotgun (WGS) entry which is preliminary data.</text>
</comment>
<dbReference type="Pfam" id="PF01212">
    <property type="entry name" value="Beta_elim_lyase"/>
    <property type="match status" value="1"/>
</dbReference>
<evidence type="ECO:0000256" key="2">
    <source>
        <dbReference type="ARBA" id="ARBA00006966"/>
    </source>
</evidence>
<dbReference type="PANTHER" id="PTHR48097:SF9">
    <property type="entry name" value="L-THREONINE ALDOLASE"/>
    <property type="match status" value="1"/>
</dbReference>
<evidence type="ECO:0000259" key="7">
    <source>
        <dbReference type="Pfam" id="PF01212"/>
    </source>
</evidence>
<dbReference type="GO" id="GO:0005829">
    <property type="term" value="C:cytosol"/>
    <property type="evidence" value="ECO:0007669"/>
    <property type="project" value="TreeGrafter"/>
</dbReference>
<keyword evidence="8" id="KW-0808">Transferase</keyword>
<feature type="compositionally biased region" description="Low complexity" evidence="6">
    <location>
        <begin position="7"/>
        <end position="24"/>
    </location>
</feature>
<dbReference type="FunFam" id="3.40.640.10:FF:000030">
    <property type="entry name" value="Low-specificity L-threonine aldolase"/>
    <property type="match status" value="1"/>
</dbReference>
<dbReference type="GO" id="GO:0006545">
    <property type="term" value="P:glycine biosynthetic process"/>
    <property type="evidence" value="ECO:0007669"/>
    <property type="project" value="TreeGrafter"/>
</dbReference>
<dbReference type="OrthoDB" id="10261951at2759"/>
<accession>A0A1Y2HZV1</accession>
<feature type="domain" description="Aromatic amino acid beta-eliminating lyase/threonine aldolase" evidence="7">
    <location>
        <begin position="34"/>
        <end position="331"/>
    </location>
</feature>
<comment type="cofactor">
    <cofactor evidence="1">
        <name>pyridoxal 5'-phosphate</name>
        <dbReference type="ChEBI" id="CHEBI:597326"/>
    </cofactor>
</comment>
<keyword evidence="4" id="KW-0456">Lyase</keyword>
<dbReference type="GO" id="GO:0008732">
    <property type="term" value="F:L-allo-threonine aldolase activity"/>
    <property type="evidence" value="ECO:0007669"/>
    <property type="project" value="TreeGrafter"/>
</dbReference>
<keyword evidence="9" id="KW-1185">Reference proteome</keyword>
<organism evidence="8 9">
    <name type="scientific">Catenaria anguillulae PL171</name>
    <dbReference type="NCBI Taxonomy" id="765915"/>
    <lineage>
        <taxon>Eukaryota</taxon>
        <taxon>Fungi</taxon>
        <taxon>Fungi incertae sedis</taxon>
        <taxon>Blastocladiomycota</taxon>
        <taxon>Blastocladiomycetes</taxon>
        <taxon>Blastocladiales</taxon>
        <taxon>Catenariaceae</taxon>
        <taxon>Catenaria</taxon>
    </lineage>
</organism>